<protein>
    <submittedName>
        <fullName evidence="8">Toluene efflux pump ttgABC operon repressor</fullName>
    </submittedName>
</protein>
<keyword evidence="4" id="KW-0804">Transcription</keyword>
<dbReference type="InterPro" id="IPR036271">
    <property type="entry name" value="Tet_transcr_reg_TetR-rel_C_sf"/>
</dbReference>
<organism evidence="8 9">
    <name type="scientific">Leisingera aquaemixtae</name>
    <dbReference type="NCBI Taxonomy" id="1396826"/>
    <lineage>
        <taxon>Bacteria</taxon>
        <taxon>Pseudomonadati</taxon>
        <taxon>Pseudomonadota</taxon>
        <taxon>Alphaproteobacteria</taxon>
        <taxon>Rhodobacterales</taxon>
        <taxon>Roseobacteraceae</taxon>
        <taxon>Leisingera</taxon>
    </lineage>
</organism>
<dbReference type="InterPro" id="IPR039538">
    <property type="entry name" value="BetI_C"/>
</dbReference>
<evidence type="ECO:0000256" key="2">
    <source>
        <dbReference type="ARBA" id="ARBA00023015"/>
    </source>
</evidence>
<evidence type="ECO:0000256" key="4">
    <source>
        <dbReference type="ARBA" id="ARBA00023163"/>
    </source>
</evidence>
<dbReference type="STRING" id="1396826.PHA8399_00619"/>
<sequence length="218" mass="24444">MVASQGSGRKPRKERKENADMRRRQILDATLKSIVDNGLAKTTLATVANEAGLSQGVAVFYFKSKTGILTEALRDQYQTYEAHWQAALDKAPEDPAARLRKIIEADFSPKICNPSALAIWFAFFGEQNFVPQYAEITGEFEEKRSQMLAEICRELIPDDLGKANKAGGWIDTLTDGYWQKLHLFPHNYTREGALEQTLNFLQTLFPSHAEAFQAKAGS</sequence>
<dbReference type="PROSITE" id="PS50977">
    <property type="entry name" value="HTH_TETR_2"/>
    <property type="match status" value="1"/>
</dbReference>
<evidence type="ECO:0000313" key="8">
    <source>
        <dbReference type="EMBL" id="CUH98505.1"/>
    </source>
</evidence>
<feature type="DNA-binding region" description="H-T-H motif" evidence="5">
    <location>
        <begin position="43"/>
        <end position="62"/>
    </location>
</feature>
<dbReference type="Pfam" id="PF00440">
    <property type="entry name" value="TetR_N"/>
    <property type="match status" value="1"/>
</dbReference>
<dbReference type="PANTHER" id="PTHR30055:SF234">
    <property type="entry name" value="HTH-TYPE TRANSCRIPTIONAL REGULATOR BETI"/>
    <property type="match status" value="1"/>
</dbReference>
<feature type="region of interest" description="Disordered" evidence="6">
    <location>
        <begin position="1"/>
        <end position="22"/>
    </location>
</feature>
<dbReference type="AlphaFoldDB" id="A0A0P1H687"/>
<keyword evidence="2" id="KW-0805">Transcription regulation</keyword>
<dbReference type="SUPFAM" id="SSF46689">
    <property type="entry name" value="Homeodomain-like"/>
    <property type="match status" value="1"/>
</dbReference>
<name>A0A0P1H687_9RHOB</name>
<dbReference type="Pfam" id="PF13977">
    <property type="entry name" value="TetR_C_6"/>
    <property type="match status" value="1"/>
</dbReference>
<keyword evidence="1" id="KW-0678">Repressor</keyword>
<accession>A0A0P1H687</accession>
<dbReference type="GO" id="GO:0000976">
    <property type="term" value="F:transcription cis-regulatory region binding"/>
    <property type="evidence" value="ECO:0007669"/>
    <property type="project" value="TreeGrafter"/>
</dbReference>
<dbReference type="InterPro" id="IPR009057">
    <property type="entry name" value="Homeodomain-like_sf"/>
</dbReference>
<evidence type="ECO:0000256" key="3">
    <source>
        <dbReference type="ARBA" id="ARBA00023125"/>
    </source>
</evidence>
<evidence type="ECO:0000256" key="6">
    <source>
        <dbReference type="SAM" id="MobiDB-lite"/>
    </source>
</evidence>
<dbReference type="GO" id="GO:0003700">
    <property type="term" value="F:DNA-binding transcription factor activity"/>
    <property type="evidence" value="ECO:0007669"/>
    <property type="project" value="TreeGrafter"/>
</dbReference>
<proteinExistence type="predicted"/>
<evidence type="ECO:0000256" key="1">
    <source>
        <dbReference type="ARBA" id="ARBA00022491"/>
    </source>
</evidence>
<evidence type="ECO:0000256" key="5">
    <source>
        <dbReference type="PROSITE-ProRule" id="PRU00335"/>
    </source>
</evidence>
<dbReference type="EMBL" id="CYSR01000008">
    <property type="protein sequence ID" value="CUH98505.1"/>
    <property type="molecule type" value="Genomic_DNA"/>
</dbReference>
<keyword evidence="3 5" id="KW-0238">DNA-binding</keyword>
<dbReference type="Proteomes" id="UP000051326">
    <property type="component" value="Unassembled WGS sequence"/>
</dbReference>
<dbReference type="Gene3D" id="1.10.357.10">
    <property type="entry name" value="Tetracycline Repressor, domain 2"/>
    <property type="match status" value="1"/>
</dbReference>
<reference evidence="8 9" key="1">
    <citation type="submission" date="2015-09" db="EMBL/GenBank/DDBJ databases">
        <authorList>
            <consortium name="Swine Surveillance"/>
        </authorList>
    </citation>
    <scope>NUCLEOTIDE SEQUENCE [LARGE SCALE GENOMIC DNA]</scope>
    <source>
        <strain evidence="8 9">CECT 8399</strain>
    </source>
</reference>
<gene>
    <name evidence="8" type="primary">ttgR_1</name>
    <name evidence="8" type="ORF">PHA8399_00619</name>
</gene>
<evidence type="ECO:0000259" key="7">
    <source>
        <dbReference type="PROSITE" id="PS50977"/>
    </source>
</evidence>
<dbReference type="InterPro" id="IPR001647">
    <property type="entry name" value="HTH_TetR"/>
</dbReference>
<dbReference type="SUPFAM" id="SSF48498">
    <property type="entry name" value="Tetracyclin repressor-like, C-terminal domain"/>
    <property type="match status" value="1"/>
</dbReference>
<dbReference type="InterPro" id="IPR050109">
    <property type="entry name" value="HTH-type_TetR-like_transc_reg"/>
</dbReference>
<evidence type="ECO:0000313" key="9">
    <source>
        <dbReference type="Proteomes" id="UP000051326"/>
    </source>
</evidence>
<feature type="domain" description="HTH tetR-type" evidence="7">
    <location>
        <begin position="20"/>
        <end position="80"/>
    </location>
</feature>
<dbReference type="PRINTS" id="PR00455">
    <property type="entry name" value="HTHTETR"/>
</dbReference>
<dbReference type="PANTHER" id="PTHR30055">
    <property type="entry name" value="HTH-TYPE TRANSCRIPTIONAL REGULATOR RUTR"/>
    <property type="match status" value="1"/>
</dbReference>